<comment type="caution">
    <text evidence="2">The sequence shown here is derived from an EMBL/GenBank/DDBJ whole genome shotgun (WGS) entry which is preliminary data.</text>
</comment>
<evidence type="ECO:0000313" key="2">
    <source>
        <dbReference type="EMBL" id="PTL59494.1"/>
    </source>
</evidence>
<dbReference type="Proteomes" id="UP000240739">
    <property type="component" value="Unassembled WGS sequence"/>
</dbReference>
<sequence>MRLPVRVLGLLVALLAVPATAGAAVERIDPRTTDPTLARATGLAAHHVWRAQGTPRGTLVLFLGGSNSLPGVYEEFGALAARLGHDVVDLRYPNAPVARRCPDPRPAGTAALAAQDRCLADVRGGTLFGTGTTVGGAPAGGWPATAGVRPADAVSGRLVSLLTRLGWERYLVADAGSPYGAPRRARPDWRRIVVAGHSQGAGHALFLARRLPVARAVMLSGPRDRTANGTPASWLRGPGTTPTGALFALRNQQEGMLCDGCDAAWDAAGVTNRTVTSGCSLLLCTPLQQHNATAVDSALRRDRDRRPVLTPVWSAMLDAPRATAASRRAARGERRVRR</sequence>
<name>A0A2T4UJQ9_9ACTN</name>
<dbReference type="OrthoDB" id="651780at2"/>
<accession>A0A2T4UJQ9</accession>
<dbReference type="RefSeq" id="WP_107568139.1">
    <property type="nucleotide sequence ID" value="NZ_PYYB01000001.1"/>
</dbReference>
<keyword evidence="1" id="KW-0732">Signal</keyword>
<organism evidence="2 3">
    <name type="scientific">Paraconexibacter algicola</name>
    <dbReference type="NCBI Taxonomy" id="2133960"/>
    <lineage>
        <taxon>Bacteria</taxon>
        <taxon>Bacillati</taxon>
        <taxon>Actinomycetota</taxon>
        <taxon>Thermoleophilia</taxon>
        <taxon>Solirubrobacterales</taxon>
        <taxon>Paraconexibacteraceae</taxon>
        <taxon>Paraconexibacter</taxon>
    </lineage>
</organism>
<dbReference type="Gene3D" id="3.40.50.1820">
    <property type="entry name" value="alpha/beta hydrolase"/>
    <property type="match status" value="1"/>
</dbReference>
<evidence type="ECO:0008006" key="4">
    <source>
        <dbReference type="Google" id="ProtNLM"/>
    </source>
</evidence>
<dbReference type="EMBL" id="PYYB01000001">
    <property type="protein sequence ID" value="PTL59494.1"/>
    <property type="molecule type" value="Genomic_DNA"/>
</dbReference>
<gene>
    <name evidence="2" type="ORF">C7Y72_07460</name>
</gene>
<evidence type="ECO:0000313" key="3">
    <source>
        <dbReference type="Proteomes" id="UP000240739"/>
    </source>
</evidence>
<dbReference type="AlphaFoldDB" id="A0A2T4UJQ9"/>
<feature type="chain" id="PRO_5015673586" description="Alpha/beta hydrolase" evidence="1">
    <location>
        <begin position="24"/>
        <end position="338"/>
    </location>
</feature>
<protein>
    <recommendedName>
        <fullName evidence="4">Alpha/beta hydrolase</fullName>
    </recommendedName>
</protein>
<proteinExistence type="predicted"/>
<keyword evidence="3" id="KW-1185">Reference proteome</keyword>
<dbReference type="SUPFAM" id="SSF53474">
    <property type="entry name" value="alpha/beta-Hydrolases"/>
    <property type="match status" value="1"/>
</dbReference>
<reference evidence="2 3" key="1">
    <citation type="submission" date="2018-03" db="EMBL/GenBank/DDBJ databases">
        <title>Aquarubrobacter algicola gen. nov., sp. nov., a novel actinobacterium isolated from shallow eutrophic lake during the end of cyanobacterial harmful algal blooms.</title>
        <authorList>
            <person name="Chun S.J."/>
        </authorList>
    </citation>
    <scope>NUCLEOTIDE SEQUENCE [LARGE SCALE GENOMIC DNA]</scope>
    <source>
        <strain evidence="2 3">Seoho-28</strain>
    </source>
</reference>
<feature type="signal peptide" evidence="1">
    <location>
        <begin position="1"/>
        <end position="23"/>
    </location>
</feature>
<evidence type="ECO:0000256" key="1">
    <source>
        <dbReference type="SAM" id="SignalP"/>
    </source>
</evidence>
<dbReference type="InterPro" id="IPR029058">
    <property type="entry name" value="AB_hydrolase_fold"/>
</dbReference>